<sequence length="302" mass="34164">MHQQKLKEPGNQQDRDEERPCFTYVREAKRTRCLAKAADSKGTFALFWHPIRTLISQTRNTNKTRELAHVGLTELSLAVLLLDLIVVSLRSKVGVASRVGCVLLGISGRRRIRLRSPDSRRSMSCWLGCARFQGLGEVPTLGMSVSHHTGFYDEWTKTICKIAFFILTREMRRKGALLKVELFLECSLSSYGTILKGWAVDLEGRRTLETNCKAKRDARGHEGLTSCNIPKFIHTHAPWKIVPTPRNTSTVRPSTPTEGIFALVKGMVCATKVVKRNRVKHKRDIEGRKGNEYRSVFGNFVI</sequence>
<gene>
    <name evidence="1" type="ORF">BDR25DRAFT_392229</name>
</gene>
<comment type="caution">
    <text evidence="1">The sequence shown here is derived from an EMBL/GenBank/DDBJ whole genome shotgun (WGS) entry which is preliminary data.</text>
</comment>
<proteinExistence type="predicted"/>
<reference evidence="1" key="1">
    <citation type="journal article" date="2020" name="Stud. Mycol.">
        <title>101 Dothideomycetes genomes: a test case for predicting lifestyles and emergence of pathogens.</title>
        <authorList>
            <person name="Haridas S."/>
            <person name="Albert R."/>
            <person name="Binder M."/>
            <person name="Bloem J."/>
            <person name="Labutti K."/>
            <person name="Salamov A."/>
            <person name="Andreopoulos B."/>
            <person name="Baker S."/>
            <person name="Barry K."/>
            <person name="Bills G."/>
            <person name="Bluhm B."/>
            <person name="Cannon C."/>
            <person name="Castanera R."/>
            <person name="Culley D."/>
            <person name="Daum C."/>
            <person name="Ezra D."/>
            <person name="Gonzalez J."/>
            <person name="Henrissat B."/>
            <person name="Kuo A."/>
            <person name="Liang C."/>
            <person name="Lipzen A."/>
            <person name="Lutzoni F."/>
            <person name="Magnuson J."/>
            <person name="Mondo S."/>
            <person name="Nolan M."/>
            <person name="Ohm R."/>
            <person name="Pangilinan J."/>
            <person name="Park H.-J."/>
            <person name="Ramirez L."/>
            <person name="Alfaro M."/>
            <person name="Sun H."/>
            <person name="Tritt A."/>
            <person name="Yoshinaga Y."/>
            <person name="Zwiers L.-H."/>
            <person name="Turgeon B."/>
            <person name="Goodwin S."/>
            <person name="Spatafora J."/>
            <person name="Crous P."/>
            <person name="Grigoriev I."/>
        </authorList>
    </citation>
    <scope>NUCLEOTIDE SEQUENCE</scope>
    <source>
        <strain evidence="1">ATCC 200398</strain>
    </source>
</reference>
<dbReference type="EMBL" id="MU003499">
    <property type="protein sequence ID" value="KAF2473790.1"/>
    <property type="molecule type" value="Genomic_DNA"/>
</dbReference>
<accession>A0ACB6R3W6</accession>
<organism evidence="1 2">
    <name type="scientific">Lindgomyces ingoldianus</name>
    <dbReference type="NCBI Taxonomy" id="673940"/>
    <lineage>
        <taxon>Eukaryota</taxon>
        <taxon>Fungi</taxon>
        <taxon>Dikarya</taxon>
        <taxon>Ascomycota</taxon>
        <taxon>Pezizomycotina</taxon>
        <taxon>Dothideomycetes</taxon>
        <taxon>Pleosporomycetidae</taxon>
        <taxon>Pleosporales</taxon>
        <taxon>Lindgomycetaceae</taxon>
        <taxon>Lindgomyces</taxon>
    </lineage>
</organism>
<dbReference type="Proteomes" id="UP000799755">
    <property type="component" value="Unassembled WGS sequence"/>
</dbReference>
<name>A0ACB6R3W6_9PLEO</name>
<keyword evidence="2" id="KW-1185">Reference proteome</keyword>
<evidence type="ECO:0000313" key="1">
    <source>
        <dbReference type="EMBL" id="KAF2473790.1"/>
    </source>
</evidence>
<evidence type="ECO:0000313" key="2">
    <source>
        <dbReference type="Proteomes" id="UP000799755"/>
    </source>
</evidence>
<protein>
    <submittedName>
        <fullName evidence="1">Uncharacterized protein</fullName>
    </submittedName>
</protein>